<dbReference type="Proteomes" id="UP001177744">
    <property type="component" value="Unassembled WGS sequence"/>
</dbReference>
<name>A0AA40HG73_CNENI</name>
<evidence type="ECO:0000313" key="1">
    <source>
        <dbReference type="EMBL" id="KAK1330563.1"/>
    </source>
</evidence>
<dbReference type="EMBL" id="JAULJE010000021">
    <property type="protein sequence ID" value="KAK1330563.1"/>
    <property type="molecule type" value="Genomic_DNA"/>
</dbReference>
<organism evidence="1 2">
    <name type="scientific">Cnephaeus nilssonii</name>
    <name type="common">Northern bat</name>
    <name type="synonym">Eptesicus nilssonii</name>
    <dbReference type="NCBI Taxonomy" id="3371016"/>
    <lineage>
        <taxon>Eukaryota</taxon>
        <taxon>Metazoa</taxon>
        <taxon>Chordata</taxon>
        <taxon>Craniata</taxon>
        <taxon>Vertebrata</taxon>
        <taxon>Euteleostomi</taxon>
        <taxon>Mammalia</taxon>
        <taxon>Eutheria</taxon>
        <taxon>Laurasiatheria</taxon>
        <taxon>Chiroptera</taxon>
        <taxon>Yangochiroptera</taxon>
        <taxon>Vespertilionidae</taxon>
        <taxon>Cnephaeus</taxon>
    </lineage>
</organism>
<reference evidence="1" key="1">
    <citation type="submission" date="2023-06" db="EMBL/GenBank/DDBJ databases">
        <title>Reference genome for the Northern bat (Eptesicus nilssonii), a most northern bat species.</title>
        <authorList>
            <person name="Laine V.N."/>
            <person name="Pulliainen A.T."/>
            <person name="Lilley T.M."/>
        </authorList>
    </citation>
    <scope>NUCLEOTIDE SEQUENCE</scope>
    <source>
        <strain evidence="1">BLF_Eptnil</strain>
        <tissue evidence="1">Kidney</tissue>
    </source>
</reference>
<keyword evidence="2" id="KW-1185">Reference proteome</keyword>
<dbReference type="InterPro" id="IPR042277">
    <property type="entry name" value="IST1-like"/>
</dbReference>
<proteinExistence type="predicted"/>
<dbReference type="Gene3D" id="1.20.1260.60">
    <property type="entry name" value="Vacuolar protein sorting-associated protein Ist1"/>
    <property type="match status" value="1"/>
</dbReference>
<gene>
    <name evidence="1" type="ORF">QTO34_010753</name>
</gene>
<comment type="caution">
    <text evidence="1">The sequence shown here is derived from an EMBL/GenBank/DDBJ whole genome shotgun (WGS) entry which is preliminary data.</text>
</comment>
<protein>
    <submittedName>
        <fullName evidence="1">Uncharacterized protein</fullName>
    </submittedName>
</protein>
<dbReference type="AlphaFoldDB" id="A0AA40HG73"/>
<evidence type="ECO:0000313" key="2">
    <source>
        <dbReference type="Proteomes" id="UP001177744"/>
    </source>
</evidence>
<accession>A0AA40HG73</accession>
<sequence length="89" mass="10248">MFGPVFKADRLRVNLQLVVNRLKLLKRKKILTPPQPSRPRKQGRVADYWLLGKMNELGSEWSTLYGKTTFVEAMEILELYCDLLLAGLA</sequence>